<comment type="caution">
    <text evidence="2">The sequence shown here is derived from an EMBL/GenBank/DDBJ whole genome shotgun (WGS) entry which is preliminary data.</text>
</comment>
<reference evidence="2" key="1">
    <citation type="journal article" date="2023" name="Mol. Phylogenet. Evol.">
        <title>Genome-scale phylogeny and comparative genomics of the fungal order Sordariales.</title>
        <authorList>
            <person name="Hensen N."/>
            <person name="Bonometti L."/>
            <person name="Westerberg I."/>
            <person name="Brannstrom I.O."/>
            <person name="Guillou S."/>
            <person name="Cros-Aarteil S."/>
            <person name="Calhoun S."/>
            <person name="Haridas S."/>
            <person name="Kuo A."/>
            <person name="Mondo S."/>
            <person name="Pangilinan J."/>
            <person name="Riley R."/>
            <person name="LaButti K."/>
            <person name="Andreopoulos B."/>
            <person name="Lipzen A."/>
            <person name="Chen C."/>
            <person name="Yan M."/>
            <person name="Daum C."/>
            <person name="Ng V."/>
            <person name="Clum A."/>
            <person name="Steindorff A."/>
            <person name="Ohm R.A."/>
            <person name="Martin F."/>
            <person name="Silar P."/>
            <person name="Natvig D.O."/>
            <person name="Lalanne C."/>
            <person name="Gautier V."/>
            <person name="Ament-Velasquez S.L."/>
            <person name="Kruys A."/>
            <person name="Hutchinson M.I."/>
            <person name="Powell A.J."/>
            <person name="Barry K."/>
            <person name="Miller A.N."/>
            <person name="Grigoriev I.V."/>
            <person name="Debuchy R."/>
            <person name="Gladieux P."/>
            <person name="Hiltunen Thoren M."/>
            <person name="Johannesson H."/>
        </authorList>
    </citation>
    <scope>NUCLEOTIDE SEQUENCE</scope>
    <source>
        <strain evidence="2">CBS 315.58</strain>
    </source>
</reference>
<feature type="compositionally biased region" description="Basic and acidic residues" evidence="1">
    <location>
        <begin position="94"/>
        <end position="134"/>
    </location>
</feature>
<dbReference type="Proteomes" id="UP001303160">
    <property type="component" value="Unassembled WGS sequence"/>
</dbReference>
<dbReference type="EMBL" id="MU863916">
    <property type="protein sequence ID" value="KAK4200686.1"/>
    <property type="molecule type" value="Genomic_DNA"/>
</dbReference>
<proteinExistence type="predicted"/>
<evidence type="ECO:0000256" key="1">
    <source>
        <dbReference type="SAM" id="MobiDB-lite"/>
    </source>
</evidence>
<sequence>MPLLEIATALAIWAVSLLYAKTVLKTYKEIDVINQRYRLVPGRRSPKRPLTGTPPQQASWITYTSYHDKVRKSTSASGNPVPDHLPPLVMEKPPPPKDGFKLGRGEHERMMRLGLSRDDHHKSRRGVECVDKSV</sequence>
<gene>
    <name evidence="2" type="ORF">QBC40DRAFT_296373</name>
</gene>
<feature type="region of interest" description="Disordered" evidence="1">
    <location>
        <begin position="71"/>
        <end position="134"/>
    </location>
</feature>
<evidence type="ECO:0000313" key="3">
    <source>
        <dbReference type="Proteomes" id="UP001303160"/>
    </source>
</evidence>
<keyword evidence="3" id="KW-1185">Reference proteome</keyword>
<name>A0AAN6XJE3_9PEZI</name>
<accession>A0AAN6XJE3</accession>
<evidence type="ECO:0000313" key="2">
    <source>
        <dbReference type="EMBL" id="KAK4200686.1"/>
    </source>
</evidence>
<dbReference type="AlphaFoldDB" id="A0AAN6XJE3"/>
<organism evidence="2 3">
    <name type="scientific">Triangularia verruculosa</name>
    <dbReference type="NCBI Taxonomy" id="2587418"/>
    <lineage>
        <taxon>Eukaryota</taxon>
        <taxon>Fungi</taxon>
        <taxon>Dikarya</taxon>
        <taxon>Ascomycota</taxon>
        <taxon>Pezizomycotina</taxon>
        <taxon>Sordariomycetes</taxon>
        <taxon>Sordariomycetidae</taxon>
        <taxon>Sordariales</taxon>
        <taxon>Podosporaceae</taxon>
        <taxon>Triangularia</taxon>
    </lineage>
</organism>
<protein>
    <submittedName>
        <fullName evidence="2">Uncharacterized protein</fullName>
    </submittedName>
</protein>
<reference evidence="2" key="2">
    <citation type="submission" date="2023-05" db="EMBL/GenBank/DDBJ databases">
        <authorList>
            <consortium name="Lawrence Berkeley National Laboratory"/>
            <person name="Steindorff A."/>
            <person name="Hensen N."/>
            <person name="Bonometti L."/>
            <person name="Westerberg I."/>
            <person name="Brannstrom I.O."/>
            <person name="Guillou S."/>
            <person name="Cros-Aarteil S."/>
            <person name="Calhoun S."/>
            <person name="Haridas S."/>
            <person name="Kuo A."/>
            <person name="Mondo S."/>
            <person name="Pangilinan J."/>
            <person name="Riley R."/>
            <person name="Labutti K."/>
            <person name="Andreopoulos B."/>
            <person name="Lipzen A."/>
            <person name="Chen C."/>
            <person name="Yanf M."/>
            <person name="Daum C."/>
            <person name="Ng V."/>
            <person name="Clum A."/>
            <person name="Ohm R."/>
            <person name="Martin F."/>
            <person name="Silar P."/>
            <person name="Natvig D."/>
            <person name="Lalanne C."/>
            <person name="Gautier V."/>
            <person name="Ament-Velasquez S.L."/>
            <person name="Kruys A."/>
            <person name="Hutchinson M.I."/>
            <person name="Powell A.J."/>
            <person name="Barry K."/>
            <person name="Miller A.N."/>
            <person name="Grigoriev I.V."/>
            <person name="Debuchy R."/>
            <person name="Gladieux P."/>
            <person name="Thoren M.H."/>
            <person name="Johannesson H."/>
        </authorList>
    </citation>
    <scope>NUCLEOTIDE SEQUENCE</scope>
    <source>
        <strain evidence="2">CBS 315.58</strain>
    </source>
</reference>